<dbReference type="HAMAP" id="MF_00033">
    <property type="entry name" value="MurG"/>
    <property type="match status" value="1"/>
</dbReference>
<feature type="binding site" evidence="10">
    <location>
        <position position="288"/>
    </location>
    <ligand>
        <name>UDP-N-acetyl-alpha-D-glucosamine</name>
        <dbReference type="ChEBI" id="CHEBI:57705"/>
    </ligand>
</feature>
<proteinExistence type="inferred from homology"/>
<dbReference type="PANTHER" id="PTHR21015">
    <property type="entry name" value="UDP-N-ACETYLGLUCOSAMINE--N-ACETYLMURAMYL-(PENTAPEPTIDE) PYROPHOSPHORYL-UNDECAPRENOL N-ACETYLGLUCOSAMINE TRANSFERASE 1"/>
    <property type="match status" value="1"/>
</dbReference>
<dbReference type="SUPFAM" id="SSF53756">
    <property type="entry name" value="UDP-Glycosyltransferase/glycogen phosphorylase"/>
    <property type="match status" value="1"/>
</dbReference>
<evidence type="ECO:0000256" key="1">
    <source>
        <dbReference type="ARBA" id="ARBA00022475"/>
    </source>
</evidence>
<comment type="pathway">
    <text evidence="10">Cell wall biogenesis; peptidoglycan biosynthesis.</text>
</comment>
<evidence type="ECO:0000259" key="13">
    <source>
        <dbReference type="Pfam" id="PF04101"/>
    </source>
</evidence>
<organism evidence="14">
    <name type="scientific">candidate division WOR-3 bacterium</name>
    <dbReference type="NCBI Taxonomy" id="2052148"/>
    <lineage>
        <taxon>Bacteria</taxon>
        <taxon>Bacteria division WOR-3</taxon>
    </lineage>
</organism>
<evidence type="ECO:0000313" key="14">
    <source>
        <dbReference type="EMBL" id="HGL17680.1"/>
    </source>
</evidence>
<keyword evidence="4 10" id="KW-0808">Transferase</keyword>
<dbReference type="PANTHER" id="PTHR21015:SF22">
    <property type="entry name" value="GLYCOSYLTRANSFERASE"/>
    <property type="match status" value="1"/>
</dbReference>
<feature type="binding site" evidence="10">
    <location>
        <position position="243"/>
    </location>
    <ligand>
        <name>UDP-N-acetyl-alpha-D-glucosamine</name>
        <dbReference type="ChEBI" id="CHEBI:57705"/>
    </ligand>
</feature>
<keyword evidence="6 10" id="KW-0573">Peptidoglycan synthesis</keyword>
<feature type="binding site" evidence="10">
    <location>
        <position position="120"/>
    </location>
    <ligand>
        <name>UDP-N-acetyl-alpha-D-glucosamine</name>
        <dbReference type="ChEBI" id="CHEBI:57705"/>
    </ligand>
</feature>
<keyword evidence="2 10" id="KW-0132">Cell division</keyword>
<feature type="domain" description="Glycosyltransferase family 28 N-terminal" evidence="12">
    <location>
        <begin position="6"/>
        <end position="138"/>
    </location>
</feature>
<keyword evidence="8 10" id="KW-0131">Cell cycle</keyword>
<keyword evidence="9 10" id="KW-0961">Cell wall biogenesis/degradation</keyword>
<dbReference type="EMBL" id="DTDJ01000032">
    <property type="protein sequence ID" value="HGL17680.1"/>
    <property type="molecule type" value="Genomic_DNA"/>
</dbReference>
<evidence type="ECO:0000256" key="4">
    <source>
        <dbReference type="ARBA" id="ARBA00022679"/>
    </source>
</evidence>
<evidence type="ECO:0000256" key="8">
    <source>
        <dbReference type="ARBA" id="ARBA00023306"/>
    </source>
</evidence>
<dbReference type="InterPro" id="IPR006009">
    <property type="entry name" value="GlcNAc_MurG"/>
</dbReference>
<keyword evidence="11" id="KW-1133">Transmembrane helix</keyword>
<evidence type="ECO:0000256" key="6">
    <source>
        <dbReference type="ARBA" id="ARBA00022984"/>
    </source>
</evidence>
<keyword evidence="7 10" id="KW-0472">Membrane</keyword>
<dbReference type="EC" id="2.4.1.227" evidence="10"/>
<feature type="transmembrane region" description="Helical" evidence="11">
    <location>
        <begin position="90"/>
        <end position="110"/>
    </location>
</feature>
<name>A0A7V4E4J0_UNCW3</name>
<sequence length="351" mass="39734">MKEFNILIATGGTGGHIFPALSCGEFFENNGKSVNYILSGSKIGKIEKSNVIYMESYHFDKNPIQFAKALWFLKLNTVKSLFILRRNKPCVILATGSYAVVPIILASILLRIPFYLMEQNVIPGLVNKIFSRLSKATFVAFEETRKYLKGKVIVVGLPIREKAKKKYSKEEARRILNLPEDKVTILVIGGSLGARGMVEKIIPAINKLNDYYFIIQAGARNFNYINSLVQNLNLKNCIVLPFIEEIGLYYSAADMVISRAGASSCMEILYHGKPSILVPYPYSRDRHQYYNASELVKTGKAIVIEEQEIQEKLENCLKDITWISEKKSTKRSLIENSEELIYTEIFKDAVC</sequence>
<evidence type="ECO:0000256" key="11">
    <source>
        <dbReference type="SAM" id="Phobius"/>
    </source>
</evidence>
<dbReference type="GO" id="GO:0051301">
    <property type="term" value="P:cell division"/>
    <property type="evidence" value="ECO:0007669"/>
    <property type="project" value="UniProtKB-KW"/>
</dbReference>
<comment type="caution">
    <text evidence="10">Lacks conserved residue(s) required for the propagation of feature annotation.</text>
</comment>
<dbReference type="GO" id="GO:0005886">
    <property type="term" value="C:plasma membrane"/>
    <property type="evidence" value="ECO:0007669"/>
    <property type="project" value="UniProtKB-SubCell"/>
</dbReference>
<dbReference type="GO" id="GO:0050511">
    <property type="term" value="F:undecaprenyldiphospho-muramoylpentapeptide beta-N-acetylglucosaminyltransferase activity"/>
    <property type="evidence" value="ECO:0007669"/>
    <property type="project" value="UniProtKB-UniRule"/>
</dbReference>
<dbReference type="GO" id="GO:0009252">
    <property type="term" value="P:peptidoglycan biosynthetic process"/>
    <property type="evidence" value="ECO:0007669"/>
    <property type="project" value="UniProtKB-UniRule"/>
</dbReference>
<keyword evidence="1 10" id="KW-1003">Cell membrane</keyword>
<dbReference type="Pfam" id="PF03033">
    <property type="entry name" value="Glyco_transf_28"/>
    <property type="match status" value="1"/>
</dbReference>
<comment type="similarity">
    <text evidence="10">Belongs to the glycosyltransferase 28 family. MurG subfamily.</text>
</comment>
<feature type="binding site" evidence="10">
    <location>
        <begin position="13"/>
        <end position="15"/>
    </location>
    <ligand>
        <name>UDP-N-acetyl-alpha-D-glucosamine</name>
        <dbReference type="ChEBI" id="CHEBI:57705"/>
    </ligand>
</feature>
<dbReference type="AlphaFoldDB" id="A0A7V4E4J0"/>
<keyword evidence="11" id="KW-0812">Transmembrane</keyword>
<evidence type="ECO:0000256" key="2">
    <source>
        <dbReference type="ARBA" id="ARBA00022618"/>
    </source>
</evidence>
<dbReference type="CDD" id="cd03785">
    <property type="entry name" value="GT28_MurG"/>
    <property type="match status" value="1"/>
</dbReference>
<feature type="binding site" evidence="10">
    <location>
        <position position="191"/>
    </location>
    <ligand>
        <name>UDP-N-acetyl-alpha-D-glucosamine</name>
        <dbReference type="ChEBI" id="CHEBI:57705"/>
    </ligand>
</feature>
<dbReference type="GO" id="GO:0008360">
    <property type="term" value="P:regulation of cell shape"/>
    <property type="evidence" value="ECO:0007669"/>
    <property type="project" value="UniProtKB-KW"/>
</dbReference>
<evidence type="ECO:0000256" key="10">
    <source>
        <dbReference type="HAMAP-Rule" id="MF_00033"/>
    </source>
</evidence>
<comment type="subcellular location">
    <subcellularLocation>
        <location evidence="10">Cell membrane</location>
        <topology evidence="10">Peripheral membrane protein</topology>
        <orientation evidence="10">Cytoplasmic side</orientation>
    </subcellularLocation>
</comment>
<keyword evidence="3 10" id="KW-0328">Glycosyltransferase</keyword>
<dbReference type="Gene3D" id="3.40.50.2000">
    <property type="entry name" value="Glycogen Phosphorylase B"/>
    <property type="match status" value="2"/>
</dbReference>
<evidence type="ECO:0000259" key="12">
    <source>
        <dbReference type="Pfam" id="PF03033"/>
    </source>
</evidence>
<evidence type="ECO:0000256" key="7">
    <source>
        <dbReference type="ARBA" id="ARBA00023136"/>
    </source>
</evidence>
<evidence type="ECO:0000256" key="9">
    <source>
        <dbReference type="ARBA" id="ARBA00023316"/>
    </source>
</evidence>
<reference evidence="14" key="1">
    <citation type="journal article" date="2020" name="mSystems">
        <title>Genome- and Community-Level Interaction Insights into Carbon Utilization and Element Cycling Functions of Hydrothermarchaeota in Hydrothermal Sediment.</title>
        <authorList>
            <person name="Zhou Z."/>
            <person name="Liu Y."/>
            <person name="Xu W."/>
            <person name="Pan J."/>
            <person name="Luo Z.H."/>
            <person name="Li M."/>
        </authorList>
    </citation>
    <scope>NUCLEOTIDE SEQUENCE [LARGE SCALE GENOMIC DNA]</scope>
    <source>
        <strain evidence="14">SpSt-69</strain>
    </source>
</reference>
<protein>
    <recommendedName>
        <fullName evidence="10">UDP-N-acetylglucosamine--N-acetylmuramyl-(pentapeptide) pyrophosphoryl-undecaprenol N-acetylglucosamine transferase</fullName>
        <ecNumber evidence="10">2.4.1.227</ecNumber>
    </recommendedName>
    <alternativeName>
        <fullName evidence="10">Undecaprenyl-PP-MurNAc-pentapeptide-UDPGlcNAc GlcNAc transferase</fullName>
    </alternativeName>
</protein>
<feature type="binding site" evidence="10">
    <location>
        <position position="160"/>
    </location>
    <ligand>
        <name>UDP-N-acetyl-alpha-D-glucosamine</name>
        <dbReference type="ChEBI" id="CHEBI:57705"/>
    </ligand>
</feature>
<dbReference type="GO" id="GO:0005975">
    <property type="term" value="P:carbohydrate metabolic process"/>
    <property type="evidence" value="ECO:0007669"/>
    <property type="project" value="InterPro"/>
</dbReference>
<comment type="function">
    <text evidence="10">Cell wall formation. Catalyzes the transfer of a GlcNAc subunit on undecaprenyl-pyrophosphoryl-MurNAc-pentapeptide (lipid intermediate I) to form undecaprenyl-pyrophosphoryl-MurNAc-(pentapeptide)GlcNAc (lipid intermediate II).</text>
</comment>
<dbReference type="InterPro" id="IPR004276">
    <property type="entry name" value="GlycoTrans_28_N"/>
</dbReference>
<accession>A0A7V4E4J0</accession>
<dbReference type="InterPro" id="IPR007235">
    <property type="entry name" value="Glyco_trans_28_C"/>
</dbReference>
<comment type="caution">
    <text evidence="14">The sequence shown here is derived from an EMBL/GenBank/DDBJ whole genome shotgun (WGS) entry which is preliminary data.</text>
</comment>
<feature type="domain" description="Glycosyl transferase family 28 C-terminal" evidence="13">
    <location>
        <begin position="184"/>
        <end position="330"/>
    </location>
</feature>
<comment type="catalytic activity">
    <reaction evidence="10">
        <text>di-trans,octa-cis-undecaprenyl diphospho-N-acetyl-alpha-D-muramoyl-L-alanyl-D-glutamyl-meso-2,6-diaminopimeloyl-D-alanyl-D-alanine + UDP-N-acetyl-alpha-D-glucosamine = di-trans,octa-cis-undecaprenyl diphospho-[N-acetyl-alpha-D-glucosaminyl-(1-&gt;4)]-N-acetyl-alpha-D-muramoyl-L-alanyl-D-glutamyl-meso-2,6-diaminopimeloyl-D-alanyl-D-alanine + UDP + H(+)</text>
        <dbReference type="Rhea" id="RHEA:31227"/>
        <dbReference type="ChEBI" id="CHEBI:15378"/>
        <dbReference type="ChEBI" id="CHEBI:57705"/>
        <dbReference type="ChEBI" id="CHEBI:58223"/>
        <dbReference type="ChEBI" id="CHEBI:61387"/>
        <dbReference type="ChEBI" id="CHEBI:61388"/>
        <dbReference type="EC" id="2.4.1.227"/>
    </reaction>
</comment>
<evidence type="ECO:0000256" key="5">
    <source>
        <dbReference type="ARBA" id="ARBA00022960"/>
    </source>
</evidence>
<dbReference type="Pfam" id="PF04101">
    <property type="entry name" value="Glyco_tran_28_C"/>
    <property type="match status" value="1"/>
</dbReference>
<keyword evidence="5 10" id="KW-0133">Cell shape</keyword>
<gene>
    <name evidence="10" type="primary">murG</name>
    <name evidence="14" type="ORF">ENU66_05080</name>
</gene>
<dbReference type="UniPathway" id="UPA00219"/>
<evidence type="ECO:0000256" key="3">
    <source>
        <dbReference type="ARBA" id="ARBA00022676"/>
    </source>
</evidence>
<dbReference type="GO" id="GO:0071555">
    <property type="term" value="P:cell wall organization"/>
    <property type="evidence" value="ECO:0007669"/>
    <property type="project" value="UniProtKB-KW"/>
</dbReference>